<sequence length="364" mass="40938">MMLTPFNSSAVGTEGRKQCIVNDHMEPFIVLYILIFIISLPGNLLSVWAFIRSPRAKCLKIFVVVPLQQQSTSVYLVNLLVADLLLLIALPFKILKDLGALPWKLMVFHCQVSAVSIYISLYASIAFLAFIITDSYLKDCHTPRSLRLLEVGFARLLSLVVWLLLLLIMVPNMALPIQQVQEQQYLSCSSLKKDIGLHWHALTVFLCTALFLNASVAVLLSSGLSLKRLLGSRNDSKLWVDARRAAGSVAAVAAVALAYIFSFVPYHVIRTPYTLAQTKVITDCPTKKQLFLWKESTLLLSVLHLCFDPLIFFYLCTPFRQKIRKMFPCCRKQTVGDTETQAAEVMMRPATAVQKEEEGIHSHF</sequence>
<keyword evidence="2" id="KW-1185">Reference proteome</keyword>
<reference evidence="1" key="1">
    <citation type="submission" date="2022-04" db="EMBL/GenBank/DDBJ databases">
        <title>Jade perch genome.</title>
        <authorList>
            <person name="Chao B."/>
        </authorList>
    </citation>
    <scope>NUCLEOTIDE SEQUENCE</scope>
    <source>
        <strain evidence="1">CB-2022</strain>
    </source>
</reference>
<evidence type="ECO:0000313" key="1">
    <source>
        <dbReference type="EMBL" id="KAI3354449.1"/>
    </source>
</evidence>
<organism evidence="1 2">
    <name type="scientific">Scortum barcoo</name>
    <name type="common">barcoo grunter</name>
    <dbReference type="NCBI Taxonomy" id="214431"/>
    <lineage>
        <taxon>Eukaryota</taxon>
        <taxon>Metazoa</taxon>
        <taxon>Chordata</taxon>
        <taxon>Craniata</taxon>
        <taxon>Vertebrata</taxon>
        <taxon>Euteleostomi</taxon>
        <taxon>Actinopterygii</taxon>
        <taxon>Neopterygii</taxon>
        <taxon>Teleostei</taxon>
        <taxon>Neoteleostei</taxon>
        <taxon>Acanthomorphata</taxon>
        <taxon>Eupercaria</taxon>
        <taxon>Centrarchiformes</taxon>
        <taxon>Terapontoidei</taxon>
        <taxon>Terapontidae</taxon>
        <taxon>Scortum</taxon>
    </lineage>
</organism>
<dbReference type="EMBL" id="CM041552">
    <property type="protein sequence ID" value="KAI3354449.1"/>
    <property type="molecule type" value="Genomic_DNA"/>
</dbReference>
<name>A0ACB8VG15_9TELE</name>
<proteinExistence type="predicted"/>
<gene>
    <name evidence="1" type="ORF">L3Q82_018508</name>
</gene>
<accession>A0ACB8VG15</accession>
<evidence type="ECO:0000313" key="2">
    <source>
        <dbReference type="Proteomes" id="UP000831701"/>
    </source>
</evidence>
<protein>
    <submittedName>
        <fullName evidence="1">Uncharacterized protein</fullName>
    </submittedName>
</protein>
<dbReference type="Proteomes" id="UP000831701">
    <property type="component" value="Chromosome 22"/>
</dbReference>
<comment type="caution">
    <text evidence="1">The sequence shown here is derived from an EMBL/GenBank/DDBJ whole genome shotgun (WGS) entry which is preliminary data.</text>
</comment>